<gene>
    <name evidence="2" type="ORF">FOZ61_003429</name>
</gene>
<dbReference type="AlphaFoldDB" id="A0A7J6KLS6"/>
<sequence>VKEDSVRAVRDIGERPPRRPKFSEKFPFVIYVSGPLVDDRDKFPKYIATVKPIDSLRAKNKRGKPYALLGFSTEEAGASALADLQADHGSGLTVRQFLTDPPKNGPGPRQNPDSLAGLGVQGISEEVQQSVRLADGALYQIRTIYKLPLQVYDEDAQLFIDTVVPLRLLVVPAAQPQ</sequence>
<dbReference type="EMBL" id="JABAHT010002047">
    <property type="protein sequence ID" value="KAF4647960.1"/>
    <property type="molecule type" value="Genomic_DNA"/>
</dbReference>
<evidence type="ECO:0000313" key="3">
    <source>
        <dbReference type="Proteomes" id="UP000570595"/>
    </source>
</evidence>
<organism evidence="2 3">
    <name type="scientific">Perkinsus olseni</name>
    <name type="common">Perkinsus atlanticus</name>
    <dbReference type="NCBI Taxonomy" id="32597"/>
    <lineage>
        <taxon>Eukaryota</taxon>
        <taxon>Sar</taxon>
        <taxon>Alveolata</taxon>
        <taxon>Perkinsozoa</taxon>
        <taxon>Perkinsea</taxon>
        <taxon>Perkinsida</taxon>
        <taxon>Perkinsidae</taxon>
        <taxon>Perkinsus</taxon>
    </lineage>
</organism>
<evidence type="ECO:0000256" key="1">
    <source>
        <dbReference type="SAM" id="MobiDB-lite"/>
    </source>
</evidence>
<feature type="non-terminal residue" evidence="2">
    <location>
        <position position="177"/>
    </location>
</feature>
<dbReference type="Proteomes" id="UP000570595">
    <property type="component" value="Unassembled WGS sequence"/>
</dbReference>
<dbReference type="OrthoDB" id="446136at2759"/>
<name>A0A7J6KLS6_PEROL</name>
<accession>A0A7J6KLS6</accession>
<evidence type="ECO:0000313" key="2">
    <source>
        <dbReference type="EMBL" id="KAF4647960.1"/>
    </source>
</evidence>
<protein>
    <submittedName>
        <fullName evidence="2">Uncharacterized protein</fullName>
    </submittedName>
</protein>
<comment type="caution">
    <text evidence="2">The sequence shown here is derived from an EMBL/GenBank/DDBJ whole genome shotgun (WGS) entry which is preliminary data.</text>
</comment>
<reference evidence="2 3" key="1">
    <citation type="submission" date="2020-04" db="EMBL/GenBank/DDBJ databases">
        <title>Perkinsus olseni comparative genomics.</title>
        <authorList>
            <person name="Bogema D.R."/>
        </authorList>
    </citation>
    <scope>NUCLEOTIDE SEQUENCE [LARGE SCALE GENOMIC DNA]</scope>
    <source>
        <strain evidence="2">ATCC PRA-179</strain>
    </source>
</reference>
<feature type="region of interest" description="Disordered" evidence="1">
    <location>
        <begin position="1"/>
        <end position="20"/>
    </location>
</feature>
<proteinExistence type="predicted"/>
<feature type="non-terminal residue" evidence="2">
    <location>
        <position position="1"/>
    </location>
</feature>